<evidence type="ECO:0000313" key="2">
    <source>
        <dbReference type="Proteomes" id="UP000625711"/>
    </source>
</evidence>
<protein>
    <submittedName>
        <fullName evidence="1">Uncharacterized protein</fullName>
    </submittedName>
</protein>
<dbReference type="AlphaFoldDB" id="A0A834ICC7"/>
<gene>
    <name evidence="1" type="ORF">GWI33_011751</name>
</gene>
<organism evidence="1 2">
    <name type="scientific">Rhynchophorus ferrugineus</name>
    <name type="common">Red palm weevil</name>
    <name type="synonym">Curculio ferrugineus</name>
    <dbReference type="NCBI Taxonomy" id="354439"/>
    <lineage>
        <taxon>Eukaryota</taxon>
        <taxon>Metazoa</taxon>
        <taxon>Ecdysozoa</taxon>
        <taxon>Arthropoda</taxon>
        <taxon>Hexapoda</taxon>
        <taxon>Insecta</taxon>
        <taxon>Pterygota</taxon>
        <taxon>Neoptera</taxon>
        <taxon>Endopterygota</taxon>
        <taxon>Coleoptera</taxon>
        <taxon>Polyphaga</taxon>
        <taxon>Cucujiformia</taxon>
        <taxon>Curculionidae</taxon>
        <taxon>Dryophthorinae</taxon>
        <taxon>Rhynchophorus</taxon>
    </lineage>
</organism>
<proteinExistence type="predicted"/>
<evidence type="ECO:0000313" key="1">
    <source>
        <dbReference type="EMBL" id="KAF7275438.1"/>
    </source>
</evidence>
<reference evidence="1" key="1">
    <citation type="submission" date="2020-08" db="EMBL/GenBank/DDBJ databases">
        <title>Genome sequencing and assembly of the red palm weevil Rhynchophorus ferrugineus.</title>
        <authorList>
            <person name="Dias G.B."/>
            <person name="Bergman C.M."/>
            <person name="Manee M."/>
        </authorList>
    </citation>
    <scope>NUCLEOTIDE SEQUENCE</scope>
    <source>
        <strain evidence="1">AA-2017</strain>
        <tissue evidence="1">Whole larva</tissue>
    </source>
</reference>
<keyword evidence="2" id="KW-1185">Reference proteome</keyword>
<name>A0A834ICC7_RHYFE</name>
<sequence>MITIYVRFCASCFGLYGRHSVVCERIEWFSLEEPSTLPRKEGQRSQPGAVPFRWSRKRSHESIWDSLQP</sequence>
<dbReference type="Proteomes" id="UP000625711">
    <property type="component" value="Unassembled WGS sequence"/>
</dbReference>
<accession>A0A834ICC7</accession>
<comment type="caution">
    <text evidence="1">The sequence shown here is derived from an EMBL/GenBank/DDBJ whole genome shotgun (WGS) entry which is preliminary data.</text>
</comment>
<dbReference type="EMBL" id="JAACXV010010428">
    <property type="protein sequence ID" value="KAF7275438.1"/>
    <property type="molecule type" value="Genomic_DNA"/>
</dbReference>